<keyword evidence="2" id="KW-1185">Reference proteome</keyword>
<protein>
    <submittedName>
        <fullName evidence="1">Uncharacterized protein</fullName>
    </submittedName>
</protein>
<organism evidence="1 2">
    <name type="scientific">Linnemannia gamsii</name>
    <dbReference type="NCBI Taxonomy" id="64522"/>
    <lineage>
        <taxon>Eukaryota</taxon>
        <taxon>Fungi</taxon>
        <taxon>Fungi incertae sedis</taxon>
        <taxon>Mucoromycota</taxon>
        <taxon>Mortierellomycotina</taxon>
        <taxon>Mortierellomycetes</taxon>
        <taxon>Mortierellales</taxon>
        <taxon>Mortierellaceae</taxon>
        <taxon>Linnemannia</taxon>
    </lineage>
</organism>
<dbReference type="OrthoDB" id="2404831at2759"/>
<dbReference type="Proteomes" id="UP000823405">
    <property type="component" value="Unassembled WGS sequence"/>
</dbReference>
<proteinExistence type="predicted"/>
<evidence type="ECO:0000313" key="1">
    <source>
        <dbReference type="EMBL" id="KAG0308090.1"/>
    </source>
</evidence>
<accession>A0A9P6R092</accession>
<dbReference type="EMBL" id="JAAAIN010001021">
    <property type="protein sequence ID" value="KAG0308090.1"/>
    <property type="molecule type" value="Genomic_DNA"/>
</dbReference>
<sequence length="204" mass="23258">MPNTNNNHMQCEHCYKKFPQEGLQRRLPVKVNWAGEAQTVLLCLECRRKEFTVNQKPLPPGVDEYTDPTNGTKILPRITLAEARAEYCVESKNLKFCKFETGLSVQTATSGFGPTKMYEEREIVALARWMYGGDVGIDNARDVFAQMKEDVHEPPKGAVRERRNKIRQAFLEKKVFAAPDLPFVKGYIEDNEGDLKEIVEAYAV</sequence>
<comment type="caution">
    <text evidence="1">The sequence shown here is derived from an EMBL/GenBank/DDBJ whole genome shotgun (WGS) entry which is preliminary data.</text>
</comment>
<name>A0A9P6R092_9FUNG</name>
<evidence type="ECO:0000313" key="2">
    <source>
        <dbReference type="Proteomes" id="UP000823405"/>
    </source>
</evidence>
<gene>
    <name evidence="1" type="ORF">BGZ97_000175</name>
</gene>
<dbReference type="AlphaFoldDB" id="A0A9P6R092"/>
<reference evidence="1" key="1">
    <citation type="journal article" date="2020" name="Fungal Divers.">
        <title>Resolving the Mortierellaceae phylogeny through synthesis of multi-gene phylogenetics and phylogenomics.</title>
        <authorList>
            <person name="Vandepol N."/>
            <person name="Liber J."/>
            <person name="Desiro A."/>
            <person name="Na H."/>
            <person name="Kennedy M."/>
            <person name="Barry K."/>
            <person name="Grigoriev I.V."/>
            <person name="Miller A.N."/>
            <person name="O'Donnell K."/>
            <person name="Stajich J.E."/>
            <person name="Bonito G."/>
        </authorList>
    </citation>
    <scope>NUCLEOTIDE SEQUENCE</scope>
    <source>
        <strain evidence="1">NVP60</strain>
    </source>
</reference>